<dbReference type="KEGG" id="acoz:120951622"/>
<evidence type="ECO:0000313" key="7">
    <source>
        <dbReference type="EnsemblMetazoa" id="ACON012804-PA"/>
    </source>
</evidence>
<proteinExistence type="inferred from homology"/>
<organism evidence="7 8">
    <name type="scientific">Anopheles coluzzii</name>
    <name type="common">African malaria mosquito</name>
    <dbReference type="NCBI Taxonomy" id="1518534"/>
    <lineage>
        <taxon>Eukaryota</taxon>
        <taxon>Metazoa</taxon>
        <taxon>Ecdysozoa</taxon>
        <taxon>Arthropoda</taxon>
        <taxon>Hexapoda</taxon>
        <taxon>Insecta</taxon>
        <taxon>Pterygota</taxon>
        <taxon>Neoptera</taxon>
        <taxon>Endopterygota</taxon>
        <taxon>Diptera</taxon>
        <taxon>Nematocera</taxon>
        <taxon>Culicoidea</taxon>
        <taxon>Culicidae</taxon>
        <taxon>Anophelinae</taxon>
        <taxon>Anopheles</taxon>
    </lineage>
</organism>
<dbReference type="GeneID" id="120951622"/>
<evidence type="ECO:0000256" key="1">
    <source>
        <dbReference type="ARBA" id="ARBA00009921"/>
    </source>
</evidence>
<dbReference type="VEuPathDB" id="VectorBase:ACON012804"/>
<dbReference type="CDD" id="cd06135">
    <property type="entry name" value="Orn"/>
    <property type="match status" value="1"/>
</dbReference>
<name>A0A6E8W960_ANOCL</name>
<evidence type="ECO:0000256" key="4">
    <source>
        <dbReference type="ARBA" id="ARBA00022839"/>
    </source>
</evidence>
<dbReference type="VEuPathDB" id="VectorBase:ACMO_001985"/>
<protein>
    <recommendedName>
        <fullName evidence="5">Probable oligoribonuclease</fullName>
    </recommendedName>
</protein>
<dbReference type="Pfam" id="PF00929">
    <property type="entry name" value="RNase_T"/>
    <property type="match status" value="1"/>
</dbReference>
<sequence length="228" mass="26360">MPVLLSSLLKFSKNSRVTICYKLWHTLSAVSKANRSTMSETSVQNLVWIDLEMTGLDVEKDRILEIACIVTDSKLNIIAKGPNIIINEPDAVLAEMNSWCKDHHSKSGLIEAVKKSTYSVDQAERDVLDFVKKYCPERKCPMAGNSIYMDRLFIMKYMPTLNEYLHYRVIDVSTVKELCKRWNQNVYNSSPPKKLAHRALDDIEESINEMKYYKSMFFNSVETKIDRD</sequence>
<keyword evidence="2" id="KW-0540">Nuclease</keyword>
<keyword evidence="3" id="KW-0378">Hydrolase</keyword>
<dbReference type="InterPro" id="IPR036397">
    <property type="entry name" value="RNaseH_sf"/>
</dbReference>
<dbReference type="SUPFAM" id="SSF53098">
    <property type="entry name" value="Ribonuclease H-like"/>
    <property type="match status" value="1"/>
</dbReference>
<dbReference type="RefSeq" id="XP_040226357.2">
    <property type="nucleotide sequence ID" value="XM_040370423.2"/>
</dbReference>
<feature type="domain" description="Exonuclease" evidence="6">
    <location>
        <begin position="45"/>
        <end position="219"/>
    </location>
</feature>
<dbReference type="VEuPathDB" id="VectorBase:ACON2_042108"/>
<reference evidence="7" key="2">
    <citation type="submission" date="2020-05" db="UniProtKB">
        <authorList>
            <consortium name="EnsemblMetazoa"/>
        </authorList>
    </citation>
    <scope>IDENTIFICATION</scope>
    <source>
        <strain evidence="7">Ngousso</strain>
    </source>
</reference>
<dbReference type="AlphaFoldDB" id="A0A6E8W960"/>
<keyword evidence="8" id="KW-1185">Reference proteome</keyword>
<dbReference type="GO" id="GO:0000175">
    <property type="term" value="F:3'-5'-RNA exonuclease activity"/>
    <property type="evidence" value="ECO:0007669"/>
    <property type="project" value="InterPro"/>
</dbReference>
<dbReference type="PANTHER" id="PTHR11046">
    <property type="entry name" value="OLIGORIBONUCLEASE, MITOCHONDRIAL"/>
    <property type="match status" value="1"/>
</dbReference>
<dbReference type="SMART" id="SM00479">
    <property type="entry name" value="EXOIII"/>
    <property type="match status" value="1"/>
</dbReference>
<dbReference type="GO" id="GO:0005739">
    <property type="term" value="C:mitochondrion"/>
    <property type="evidence" value="ECO:0007669"/>
    <property type="project" value="TreeGrafter"/>
</dbReference>
<reference key="1">
    <citation type="journal article" date="2019" name="Genes (Basel)">
        <title>A High-Quality De novo Genome Assembly from a Single Mosquito Using PacBio Sequencing.</title>
        <authorList>
            <person name="Kingan S.B."/>
            <person name="Heaton H."/>
            <person name="Cudini J."/>
            <person name="Lambert C.C."/>
            <person name="Baybayan P."/>
            <person name="Galvin B.D."/>
            <person name="Durbin R."/>
            <person name="Korlach J."/>
            <person name="Lawniczak M.K.N."/>
        </authorList>
    </citation>
    <scope>NUCLEOTIDE SEQUENCE [LARGE SCALE GENOMIC DNA]</scope>
    <source>
        <strain>Mali-NIH</strain>
    </source>
</reference>
<evidence type="ECO:0000256" key="3">
    <source>
        <dbReference type="ARBA" id="ARBA00022801"/>
    </source>
</evidence>
<accession>A0A6E8W960</accession>
<dbReference type="InterPro" id="IPR012337">
    <property type="entry name" value="RNaseH-like_sf"/>
</dbReference>
<evidence type="ECO:0000313" key="8">
    <source>
        <dbReference type="Proteomes" id="UP001105220"/>
    </source>
</evidence>
<dbReference type="InterPro" id="IPR022894">
    <property type="entry name" value="Oligoribonuclease"/>
</dbReference>
<keyword evidence="4" id="KW-0269">Exonuclease</keyword>
<evidence type="ECO:0000256" key="2">
    <source>
        <dbReference type="ARBA" id="ARBA00022722"/>
    </source>
</evidence>
<dbReference type="FunFam" id="3.30.420.10:FF:000003">
    <property type="entry name" value="Oligoribonuclease"/>
    <property type="match status" value="1"/>
</dbReference>
<evidence type="ECO:0000256" key="5">
    <source>
        <dbReference type="ARBA" id="ARBA00072681"/>
    </source>
</evidence>
<dbReference type="InterPro" id="IPR013520">
    <property type="entry name" value="Ribonucl_H"/>
</dbReference>
<dbReference type="PANTHER" id="PTHR11046:SF0">
    <property type="entry name" value="OLIGORIBONUCLEASE, MITOCHONDRIAL"/>
    <property type="match status" value="1"/>
</dbReference>
<dbReference type="HAMAP" id="MF_00045">
    <property type="entry name" value="Oligoribonuclease"/>
    <property type="match status" value="1"/>
</dbReference>
<dbReference type="Gene3D" id="3.30.420.10">
    <property type="entry name" value="Ribonuclease H-like superfamily/Ribonuclease H"/>
    <property type="match status" value="1"/>
</dbReference>
<dbReference type="Proteomes" id="UP001105220">
    <property type="component" value="Unplaced"/>
</dbReference>
<dbReference type="GO" id="GO:0003676">
    <property type="term" value="F:nucleic acid binding"/>
    <property type="evidence" value="ECO:0007669"/>
    <property type="project" value="InterPro"/>
</dbReference>
<comment type="similarity">
    <text evidence="1">Belongs to the oligoribonuclease family.</text>
</comment>
<evidence type="ECO:0000259" key="6">
    <source>
        <dbReference type="SMART" id="SM00479"/>
    </source>
</evidence>
<dbReference type="EnsemblMetazoa" id="ACON012804-RA">
    <property type="protein sequence ID" value="ACON012804-PA"/>
    <property type="gene ID" value="ACON012804"/>
</dbReference>
<dbReference type="NCBIfam" id="NF003765">
    <property type="entry name" value="PRK05359.1"/>
    <property type="match status" value="1"/>
</dbReference>